<dbReference type="GO" id="GO:0005886">
    <property type="term" value="C:plasma membrane"/>
    <property type="evidence" value="ECO:0007669"/>
    <property type="project" value="UniProtKB-SubCell"/>
</dbReference>
<feature type="transmembrane region" description="Helical" evidence="6">
    <location>
        <begin position="20"/>
        <end position="44"/>
    </location>
</feature>
<dbReference type="RefSeq" id="WP_014652629.1">
    <property type="nucleotide sequence ID" value="NC_017672.3"/>
</dbReference>
<dbReference type="PATRIC" id="fig|997761.3.peg.6438"/>
<dbReference type="Pfam" id="PF13440">
    <property type="entry name" value="Polysacc_synt_3"/>
    <property type="match status" value="1"/>
</dbReference>
<feature type="transmembrane region" description="Helical" evidence="6">
    <location>
        <begin position="126"/>
        <end position="147"/>
    </location>
</feature>
<evidence type="ECO:0000256" key="2">
    <source>
        <dbReference type="ARBA" id="ARBA00022475"/>
    </source>
</evidence>
<protein>
    <submittedName>
        <fullName evidence="7">Membrane protein</fullName>
    </submittedName>
</protein>
<reference evidence="7 8" key="1">
    <citation type="submission" date="2013-06" db="EMBL/GenBank/DDBJ databases">
        <title>Complete genome sequence of Paenibacillus mucilaginosus K02.</title>
        <authorList>
            <person name="Xiao B."/>
            <person name="Sun L."/>
            <person name="Xiao L."/>
            <person name="Lian B."/>
        </authorList>
    </citation>
    <scope>NUCLEOTIDE SEQUENCE [LARGE SCALE GENOMIC DNA]</scope>
    <source>
        <strain evidence="7 8">K02</strain>
    </source>
</reference>
<dbReference type="PANTHER" id="PTHR30250">
    <property type="entry name" value="PST FAMILY PREDICTED COLANIC ACID TRANSPORTER"/>
    <property type="match status" value="1"/>
</dbReference>
<dbReference type="EMBL" id="CP003422">
    <property type="protein sequence ID" value="AFH65290.1"/>
    <property type="molecule type" value="Genomic_DNA"/>
</dbReference>
<name>I0BSE3_9BACL</name>
<dbReference type="KEGG" id="pmw:B2K_32075"/>
<keyword evidence="4 6" id="KW-1133">Transmembrane helix</keyword>
<feature type="transmembrane region" description="Helical" evidence="6">
    <location>
        <begin position="394"/>
        <end position="415"/>
    </location>
</feature>
<feature type="transmembrane region" description="Helical" evidence="6">
    <location>
        <begin position="159"/>
        <end position="178"/>
    </location>
</feature>
<keyword evidence="3 6" id="KW-0812">Transmembrane</keyword>
<evidence type="ECO:0000256" key="1">
    <source>
        <dbReference type="ARBA" id="ARBA00004651"/>
    </source>
</evidence>
<comment type="subcellular location">
    <subcellularLocation>
        <location evidence="1">Cell membrane</location>
        <topology evidence="1">Multi-pass membrane protein</topology>
    </subcellularLocation>
</comment>
<accession>I0BSE3</accession>
<keyword evidence="5 6" id="KW-0472">Membrane</keyword>
<feature type="transmembrane region" description="Helical" evidence="6">
    <location>
        <begin position="184"/>
        <end position="204"/>
    </location>
</feature>
<feature type="transmembrane region" description="Helical" evidence="6">
    <location>
        <begin position="305"/>
        <end position="328"/>
    </location>
</feature>
<evidence type="ECO:0000256" key="3">
    <source>
        <dbReference type="ARBA" id="ARBA00022692"/>
    </source>
</evidence>
<dbReference type="Proteomes" id="UP000007392">
    <property type="component" value="Chromosome"/>
</dbReference>
<keyword evidence="2" id="KW-1003">Cell membrane</keyword>
<evidence type="ECO:0000256" key="5">
    <source>
        <dbReference type="ARBA" id="ARBA00023136"/>
    </source>
</evidence>
<evidence type="ECO:0000313" key="8">
    <source>
        <dbReference type="Proteomes" id="UP000007392"/>
    </source>
</evidence>
<evidence type="ECO:0000256" key="6">
    <source>
        <dbReference type="SAM" id="Phobius"/>
    </source>
</evidence>
<dbReference type="AlphaFoldDB" id="I0BSE3"/>
<feature type="transmembrane region" description="Helical" evidence="6">
    <location>
        <begin position="88"/>
        <end position="114"/>
    </location>
</feature>
<gene>
    <name evidence="7" type="ORF">B2K_32075</name>
</gene>
<feature type="transmembrane region" description="Helical" evidence="6">
    <location>
        <begin position="369"/>
        <end position="388"/>
    </location>
</feature>
<organism evidence="7 8">
    <name type="scientific">Paenibacillus mucilaginosus K02</name>
    <dbReference type="NCBI Taxonomy" id="997761"/>
    <lineage>
        <taxon>Bacteria</taxon>
        <taxon>Bacillati</taxon>
        <taxon>Bacillota</taxon>
        <taxon>Bacilli</taxon>
        <taxon>Bacillales</taxon>
        <taxon>Paenibacillaceae</taxon>
        <taxon>Paenibacillus</taxon>
    </lineage>
</organism>
<proteinExistence type="predicted"/>
<feature type="transmembrane region" description="Helical" evidence="6">
    <location>
        <begin position="56"/>
        <end position="76"/>
    </location>
</feature>
<evidence type="ECO:0000256" key="4">
    <source>
        <dbReference type="ARBA" id="ARBA00022989"/>
    </source>
</evidence>
<feature type="transmembrane region" description="Helical" evidence="6">
    <location>
        <begin position="340"/>
        <end position="357"/>
    </location>
</feature>
<dbReference type="PANTHER" id="PTHR30250:SF11">
    <property type="entry name" value="O-ANTIGEN TRANSPORTER-RELATED"/>
    <property type="match status" value="1"/>
</dbReference>
<sequence length="462" mass="50809">MSVMIIKKVFQGKGMAGTILRTSFTNFSMLLITTLTSIITARMLGVEGKGELSAILFWPTFIAGCIGFGLPTSLIYNLKQDSSRASDYLRLSILFQIPVSILAGLVAWFGLPIWLSEYSATAVRLAQYYTVLTVPLLLAVNLLSAIAQSLDKFNIYNGIRLNVPLFNVIGLIVLWLLGSLSLTSSTNIFLLTTLLVVTYSVVSLRPYVSMGLRGNPIDRTAVKPLFGYGMKVYAMELLGTLYNQFDKIIIVALLTPRDFGLYSVVFALSRVFNTVQTAISNVMFPKVTGMEHDKIIRLVARAFRISMTVMAIVVVPSMIIGKFMLGLLFGPEFLEASSTFYLLSIECIIGGGSWVLASSFNAMGRPDLVLIRQLIAISITVALFFVLAPMYGLFGLSLALVIGAVVRLAITLFQIPRVFKVPLRSIVFDKGDYTFMVQTIKQKISGKGDRPHEKHESHSSNG</sequence>
<dbReference type="HOGENOM" id="CLU_050201_0_0_9"/>
<dbReference type="InterPro" id="IPR050833">
    <property type="entry name" value="Poly_Biosynth_Transport"/>
</dbReference>
<evidence type="ECO:0000313" key="7">
    <source>
        <dbReference type="EMBL" id="AFH65290.1"/>
    </source>
</evidence>